<keyword evidence="2" id="KW-1185">Reference proteome</keyword>
<proteinExistence type="predicted"/>
<organism evidence="1 2">
    <name type="scientific">Funneliformis mosseae</name>
    <name type="common">Endomycorrhizal fungus</name>
    <name type="synonym">Glomus mosseae</name>
    <dbReference type="NCBI Taxonomy" id="27381"/>
    <lineage>
        <taxon>Eukaryota</taxon>
        <taxon>Fungi</taxon>
        <taxon>Fungi incertae sedis</taxon>
        <taxon>Mucoromycota</taxon>
        <taxon>Glomeromycotina</taxon>
        <taxon>Glomeromycetes</taxon>
        <taxon>Glomerales</taxon>
        <taxon>Glomeraceae</taxon>
        <taxon>Funneliformis</taxon>
    </lineage>
</organism>
<protein>
    <submittedName>
        <fullName evidence="1">713_t:CDS:1</fullName>
    </submittedName>
</protein>
<dbReference type="EMBL" id="CAJVPP010014042">
    <property type="protein sequence ID" value="CAG8722879.1"/>
    <property type="molecule type" value="Genomic_DNA"/>
</dbReference>
<comment type="caution">
    <text evidence="1">The sequence shown here is derived from an EMBL/GenBank/DDBJ whole genome shotgun (WGS) entry which is preliminary data.</text>
</comment>
<name>A0A9N9I6F9_FUNMO</name>
<sequence>DGAAFSFESFSESFLKPLKRNVIPQKDFQQLLAEFYCNIYNKEFVALLHIHNTLKDSIPVLPNIDQFDRLRIRTEIFGSTLSSRHTSSAKILARFILSDDTFDTYPGQIQFFFEHMVYLPEARTHHLAYVRWYKPAENPKIRFHCQVADDDKTCNIEL</sequence>
<dbReference type="Proteomes" id="UP000789375">
    <property type="component" value="Unassembled WGS sequence"/>
</dbReference>
<evidence type="ECO:0000313" key="2">
    <source>
        <dbReference type="Proteomes" id="UP000789375"/>
    </source>
</evidence>
<dbReference type="AlphaFoldDB" id="A0A9N9I6F9"/>
<accession>A0A9N9I6F9</accession>
<gene>
    <name evidence="1" type="ORF">FMOSSE_LOCUS15125</name>
</gene>
<feature type="non-terminal residue" evidence="1">
    <location>
        <position position="1"/>
    </location>
</feature>
<reference evidence="1" key="1">
    <citation type="submission" date="2021-06" db="EMBL/GenBank/DDBJ databases">
        <authorList>
            <person name="Kallberg Y."/>
            <person name="Tangrot J."/>
            <person name="Rosling A."/>
        </authorList>
    </citation>
    <scope>NUCLEOTIDE SEQUENCE</scope>
    <source>
        <strain evidence="1">87-6 pot B 2015</strain>
    </source>
</reference>
<evidence type="ECO:0000313" key="1">
    <source>
        <dbReference type="EMBL" id="CAG8722879.1"/>
    </source>
</evidence>